<dbReference type="SUPFAM" id="SSF48726">
    <property type="entry name" value="Immunoglobulin"/>
    <property type="match status" value="2"/>
</dbReference>
<evidence type="ECO:0000259" key="2">
    <source>
        <dbReference type="PROSITE" id="PS50835"/>
    </source>
</evidence>
<dbReference type="CDD" id="cd00096">
    <property type="entry name" value="Ig"/>
    <property type="match status" value="1"/>
</dbReference>
<gene>
    <name evidence="3" type="ORF">O3P69_010722</name>
</gene>
<dbReference type="InterPro" id="IPR007110">
    <property type="entry name" value="Ig-like_dom"/>
</dbReference>
<comment type="caution">
    <text evidence="3">The sequence shown here is derived from an EMBL/GenBank/DDBJ whole genome shotgun (WGS) entry which is preliminary data.</text>
</comment>
<dbReference type="InterPro" id="IPR003598">
    <property type="entry name" value="Ig_sub2"/>
</dbReference>
<name>A0AAW0TEP9_SCYPA</name>
<dbReference type="GO" id="GO:0032589">
    <property type="term" value="C:neuron projection membrane"/>
    <property type="evidence" value="ECO:0007669"/>
    <property type="project" value="TreeGrafter"/>
</dbReference>
<keyword evidence="4" id="KW-1185">Reference proteome</keyword>
<dbReference type="PANTHER" id="PTHR23279">
    <property type="entry name" value="DEFECTIVE PROBOSCIS EXTENSION RESPONSE DPR -RELATED"/>
    <property type="match status" value="1"/>
</dbReference>
<dbReference type="Proteomes" id="UP001487740">
    <property type="component" value="Unassembled WGS sequence"/>
</dbReference>
<dbReference type="AlphaFoldDB" id="A0AAW0TEP9"/>
<feature type="domain" description="Ig-like" evidence="2">
    <location>
        <begin position="158"/>
        <end position="240"/>
    </location>
</feature>
<dbReference type="SMART" id="SM00408">
    <property type="entry name" value="IGc2"/>
    <property type="match status" value="2"/>
</dbReference>
<protein>
    <recommendedName>
        <fullName evidence="2">Ig-like domain-containing protein</fullName>
    </recommendedName>
</protein>
<dbReference type="Pfam" id="PF13927">
    <property type="entry name" value="Ig_3"/>
    <property type="match status" value="1"/>
</dbReference>
<evidence type="ECO:0000313" key="4">
    <source>
        <dbReference type="Proteomes" id="UP001487740"/>
    </source>
</evidence>
<feature type="domain" description="Ig-like" evidence="2">
    <location>
        <begin position="14"/>
        <end position="131"/>
    </location>
</feature>
<reference evidence="3 4" key="1">
    <citation type="submission" date="2023-03" db="EMBL/GenBank/DDBJ databases">
        <title>High-quality genome of Scylla paramamosain provides insights in environmental adaptation.</title>
        <authorList>
            <person name="Zhang L."/>
        </authorList>
    </citation>
    <scope>NUCLEOTIDE SEQUENCE [LARGE SCALE GENOMIC DNA]</scope>
    <source>
        <strain evidence="3">LZ_2023a</strain>
        <tissue evidence="3">Muscle</tissue>
    </source>
</reference>
<dbReference type="PANTHER" id="PTHR23279:SF41">
    <property type="entry name" value="DEFECTIVE PROBOSCIS EXTENSION RESPONSE 4-RELATED"/>
    <property type="match status" value="1"/>
</dbReference>
<organism evidence="3 4">
    <name type="scientific">Scylla paramamosain</name>
    <name type="common">Mud crab</name>
    <dbReference type="NCBI Taxonomy" id="85552"/>
    <lineage>
        <taxon>Eukaryota</taxon>
        <taxon>Metazoa</taxon>
        <taxon>Ecdysozoa</taxon>
        <taxon>Arthropoda</taxon>
        <taxon>Crustacea</taxon>
        <taxon>Multicrustacea</taxon>
        <taxon>Malacostraca</taxon>
        <taxon>Eumalacostraca</taxon>
        <taxon>Eucarida</taxon>
        <taxon>Decapoda</taxon>
        <taxon>Pleocyemata</taxon>
        <taxon>Brachyura</taxon>
        <taxon>Eubrachyura</taxon>
        <taxon>Portunoidea</taxon>
        <taxon>Portunidae</taxon>
        <taxon>Portuninae</taxon>
        <taxon>Scylla</taxon>
    </lineage>
</organism>
<dbReference type="SMART" id="SM00409">
    <property type="entry name" value="IG"/>
    <property type="match status" value="2"/>
</dbReference>
<evidence type="ECO:0000313" key="3">
    <source>
        <dbReference type="EMBL" id="KAK8386188.1"/>
    </source>
</evidence>
<evidence type="ECO:0000256" key="1">
    <source>
        <dbReference type="SAM" id="MobiDB-lite"/>
    </source>
</evidence>
<dbReference type="InterPro" id="IPR036179">
    <property type="entry name" value="Ig-like_dom_sf"/>
</dbReference>
<feature type="region of interest" description="Disordered" evidence="1">
    <location>
        <begin position="359"/>
        <end position="385"/>
    </location>
</feature>
<proteinExistence type="predicted"/>
<feature type="compositionally biased region" description="Basic residues" evidence="1">
    <location>
        <begin position="368"/>
        <end position="383"/>
    </location>
</feature>
<dbReference type="Gene3D" id="2.60.40.10">
    <property type="entry name" value="Immunoglobulins"/>
    <property type="match status" value="2"/>
</dbReference>
<dbReference type="InterPro" id="IPR013106">
    <property type="entry name" value="Ig_V-set"/>
</dbReference>
<dbReference type="GO" id="GO:0050808">
    <property type="term" value="P:synapse organization"/>
    <property type="evidence" value="ECO:0007669"/>
    <property type="project" value="TreeGrafter"/>
</dbReference>
<sequence length="444" mass="48042">MLEVTSEGTRRSLPWYAVLWVLVCGGRGAGGQHLAGATYSVTATRGTTAHLPCLVPLLVQTQQHEVTWLRRHDLHILTSGTVTFSPDARFKVSSSSQGLEVRGVTASDAGEYQCYVTKHPRHHFSVTLHVTERGQAPLRGKRSVFVANNTAETWDGSLKVKILGGREVNIEAGSLLTLTCRVTSSHGPATLIYWYHNTALLRYSSPRGGVKLKIDHANGVTLARLEVGDVRATDSGVYSCVPPGSHPASVLVHVHHGEQDAAVQQERINTTTSSSSLISLPPHPVLLLPTLTLFFLYFLSSSSSYPASFVPLSLAIIFLLSPFPPLSSSLLVLSLAFLLSPSSAGLLFPLCLEIKSEAPPAEAPPAGRHGRSKQAGKQTRRKRGENFLARRQNTETTFTIPSSRKKTVTGFPHDLARRLRLARTPPAHPSGQCRLDAAATVACR</sequence>
<dbReference type="Pfam" id="PF07686">
    <property type="entry name" value="V-set"/>
    <property type="match status" value="1"/>
</dbReference>
<accession>A0AAW0TEP9</accession>
<dbReference type="InterPro" id="IPR013783">
    <property type="entry name" value="Ig-like_fold"/>
</dbReference>
<dbReference type="InterPro" id="IPR003599">
    <property type="entry name" value="Ig_sub"/>
</dbReference>
<dbReference type="InterPro" id="IPR037448">
    <property type="entry name" value="Zig-8"/>
</dbReference>
<dbReference type="PROSITE" id="PS50835">
    <property type="entry name" value="IG_LIKE"/>
    <property type="match status" value="2"/>
</dbReference>
<dbReference type="EMBL" id="JARAKH010000031">
    <property type="protein sequence ID" value="KAK8386188.1"/>
    <property type="molecule type" value="Genomic_DNA"/>
</dbReference>